<evidence type="ECO:0000256" key="6">
    <source>
        <dbReference type="SAM" id="MobiDB-lite"/>
    </source>
</evidence>
<evidence type="ECO:0000256" key="4">
    <source>
        <dbReference type="ARBA" id="ARBA00022801"/>
    </source>
</evidence>
<evidence type="ECO:0000256" key="2">
    <source>
        <dbReference type="ARBA" id="ARBA00022670"/>
    </source>
</evidence>
<keyword evidence="4" id="KW-0378">Hydrolase</keyword>
<dbReference type="Proteomes" id="UP000503447">
    <property type="component" value="Chromosome"/>
</dbReference>
<sequence length="702" mass="77808">MRFRITFAALLLAACAAPAADKRPMKVDDLFAFKRVAAPQISPDGKTVVYQVTTVDLEKNKSSTALWLAPADGRAAPKPLTDPKGKRDASPRWSPDGERILFESTRSGTSQLWVVGADGEPKQLTHVSTGATNGVWAPDGKHVAFVSSVFPEFSAKPFAEADKLNREKDEEIEKSPVKAKVFNKLFYRHWDEYVGDKRQHIFVCAADGTGCRDVTPGDRDASPSSTTFSSGDDFTFTPDGQFLVFTAVPERDEAWSTNYDLCRVSITNGSTKWETLTTDNKAADSGPRFSATGKKLAWRAQKKAGYEADKWDIVVADCKPDGTLIGKPSNVTGKYDVSVSEFVWTGSFDRAFIFTADADGTAPVFMVQADGTGFKVDYAAGACGALSASRERNMVAFTEAAMHHPAEVKTYWWPADKAKPVNVSRANDALLAELDLGRPEPVEVPVEGNVNMQMWVLKPPGFDGTKKWPVAFLVHGGPQGAWEDAWSFRWNPQAWAAQGYVVVLPNPRGSTGFGQKFVDEITGDWGGKCYRDLMAGLDYAEKLPYVDKTRMGAAGASFGGYMMDWFAVNDAAKRFQCLITHCSVWNFESMWGTTDELWFDEWEHGGLPWEKPQKYAEFSPHKKAGNLGKYKTPMLVVHNDLDFRCPIGQGHELFSALQRQGVPSRFVNFPDEGHWVLKPKNSQYWHKEVFAWLKKYAPPGGR</sequence>
<dbReference type="InterPro" id="IPR029058">
    <property type="entry name" value="AB_hydrolase_fold"/>
</dbReference>
<dbReference type="RefSeq" id="WP_171471282.1">
    <property type="nucleotide sequence ID" value="NZ_CP053452.2"/>
</dbReference>
<evidence type="ECO:0000256" key="7">
    <source>
        <dbReference type="SAM" id="SignalP"/>
    </source>
</evidence>
<dbReference type="AlphaFoldDB" id="A0A6M5YQD5"/>
<keyword evidence="5" id="KW-0720">Serine protease</keyword>
<dbReference type="PANTHER" id="PTHR42776">
    <property type="entry name" value="SERINE PEPTIDASE S9 FAMILY MEMBER"/>
    <property type="match status" value="1"/>
</dbReference>
<feature type="signal peptide" evidence="7">
    <location>
        <begin position="1"/>
        <end position="19"/>
    </location>
</feature>
<accession>A0A6M5YQD5</accession>
<dbReference type="Gene3D" id="2.120.10.30">
    <property type="entry name" value="TolB, C-terminal domain"/>
    <property type="match status" value="2"/>
</dbReference>
<feature type="chain" id="PRO_5027089617" evidence="7">
    <location>
        <begin position="20"/>
        <end position="702"/>
    </location>
</feature>
<dbReference type="GO" id="GO:0004252">
    <property type="term" value="F:serine-type endopeptidase activity"/>
    <property type="evidence" value="ECO:0007669"/>
    <property type="project" value="TreeGrafter"/>
</dbReference>
<gene>
    <name evidence="9" type="ORF">FTUN_3062</name>
</gene>
<name>A0A6M5YQD5_9BACT</name>
<keyword evidence="10" id="KW-1185">Reference proteome</keyword>
<comment type="similarity">
    <text evidence="1">Belongs to the peptidase S9C family.</text>
</comment>
<feature type="domain" description="Peptidase S9 prolyl oligopeptidase catalytic" evidence="8">
    <location>
        <begin position="486"/>
        <end position="697"/>
    </location>
</feature>
<evidence type="ECO:0000313" key="9">
    <source>
        <dbReference type="EMBL" id="QJW95513.1"/>
    </source>
</evidence>
<feature type="region of interest" description="Disordered" evidence="6">
    <location>
        <begin position="72"/>
        <end position="96"/>
    </location>
</feature>
<protein>
    <submittedName>
        <fullName evidence="9">Alanyl dipeptidyl peptidase</fullName>
    </submittedName>
</protein>
<keyword evidence="3 7" id="KW-0732">Signal</keyword>
<reference evidence="10" key="1">
    <citation type="submission" date="2020-05" db="EMBL/GenBank/DDBJ databases">
        <title>Frigoriglobus tundricola gen. nov., sp. nov., a psychrotolerant cellulolytic planctomycete of the family Gemmataceae with two divergent copies of 16S rRNA gene.</title>
        <authorList>
            <person name="Kulichevskaya I.S."/>
            <person name="Ivanova A.A."/>
            <person name="Naumoff D.G."/>
            <person name="Beletsky A.V."/>
            <person name="Rijpstra W.I.C."/>
            <person name="Sinninghe Damste J.S."/>
            <person name="Mardanov A.V."/>
            <person name="Ravin N.V."/>
            <person name="Dedysh S.N."/>
        </authorList>
    </citation>
    <scope>NUCLEOTIDE SEQUENCE [LARGE SCALE GENOMIC DNA]</scope>
    <source>
        <strain evidence="10">PL17</strain>
    </source>
</reference>
<dbReference type="Pfam" id="PF00326">
    <property type="entry name" value="Peptidase_S9"/>
    <property type="match status" value="1"/>
</dbReference>
<dbReference type="InterPro" id="IPR011042">
    <property type="entry name" value="6-blade_b-propeller_TolB-like"/>
</dbReference>
<dbReference type="PROSITE" id="PS51257">
    <property type="entry name" value="PROKAR_LIPOPROTEIN"/>
    <property type="match status" value="1"/>
</dbReference>
<dbReference type="GO" id="GO:0006508">
    <property type="term" value="P:proteolysis"/>
    <property type="evidence" value="ECO:0007669"/>
    <property type="project" value="UniProtKB-KW"/>
</dbReference>
<dbReference type="PANTHER" id="PTHR42776:SF13">
    <property type="entry name" value="DIPEPTIDYL-PEPTIDASE 5"/>
    <property type="match status" value="1"/>
</dbReference>
<keyword evidence="2" id="KW-0645">Protease</keyword>
<dbReference type="InterPro" id="IPR001375">
    <property type="entry name" value="Peptidase_S9_cat"/>
</dbReference>
<evidence type="ECO:0000259" key="8">
    <source>
        <dbReference type="Pfam" id="PF00326"/>
    </source>
</evidence>
<dbReference type="InterPro" id="IPR011659">
    <property type="entry name" value="WD40"/>
</dbReference>
<dbReference type="SUPFAM" id="SSF53474">
    <property type="entry name" value="alpha/beta-Hydrolases"/>
    <property type="match status" value="1"/>
</dbReference>
<dbReference type="Pfam" id="PF07676">
    <property type="entry name" value="PD40"/>
    <property type="match status" value="2"/>
</dbReference>
<evidence type="ECO:0000256" key="3">
    <source>
        <dbReference type="ARBA" id="ARBA00022729"/>
    </source>
</evidence>
<evidence type="ECO:0000256" key="1">
    <source>
        <dbReference type="ARBA" id="ARBA00010040"/>
    </source>
</evidence>
<dbReference type="KEGG" id="ftj:FTUN_3062"/>
<dbReference type="Gene3D" id="3.40.50.1820">
    <property type="entry name" value="alpha/beta hydrolase"/>
    <property type="match status" value="1"/>
</dbReference>
<dbReference type="EMBL" id="CP053452">
    <property type="protein sequence ID" value="QJW95513.1"/>
    <property type="molecule type" value="Genomic_DNA"/>
</dbReference>
<dbReference type="SUPFAM" id="SSF82171">
    <property type="entry name" value="DPP6 N-terminal domain-like"/>
    <property type="match status" value="1"/>
</dbReference>
<organism evidence="9 10">
    <name type="scientific">Frigoriglobus tundricola</name>
    <dbReference type="NCBI Taxonomy" id="2774151"/>
    <lineage>
        <taxon>Bacteria</taxon>
        <taxon>Pseudomonadati</taxon>
        <taxon>Planctomycetota</taxon>
        <taxon>Planctomycetia</taxon>
        <taxon>Gemmatales</taxon>
        <taxon>Gemmataceae</taxon>
        <taxon>Frigoriglobus</taxon>
    </lineage>
</organism>
<evidence type="ECO:0000256" key="5">
    <source>
        <dbReference type="ARBA" id="ARBA00022825"/>
    </source>
</evidence>
<dbReference type="FunFam" id="3.40.50.1820:FF:000028">
    <property type="entry name" value="S9 family peptidase"/>
    <property type="match status" value="1"/>
</dbReference>
<proteinExistence type="inferred from homology"/>
<evidence type="ECO:0000313" key="10">
    <source>
        <dbReference type="Proteomes" id="UP000503447"/>
    </source>
</evidence>
<feature type="compositionally biased region" description="Basic and acidic residues" evidence="6">
    <location>
        <begin position="81"/>
        <end position="96"/>
    </location>
</feature>